<dbReference type="SUPFAM" id="SSF53300">
    <property type="entry name" value="vWA-like"/>
    <property type="match status" value="1"/>
</dbReference>
<dbReference type="SMART" id="SM00327">
    <property type="entry name" value="VWA"/>
    <property type="match status" value="1"/>
</dbReference>
<keyword evidence="4" id="KW-1185">Reference proteome</keyword>
<evidence type="ECO:0000313" key="3">
    <source>
        <dbReference type="EMBL" id="TBW56626.1"/>
    </source>
</evidence>
<feature type="transmembrane region" description="Helical" evidence="1">
    <location>
        <begin position="6"/>
        <end position="21"/>
    </location>
</feature>
<dbReference type="PANTHER" id="PTHR22550:SF18">
    <property type="entry name" value="VWFA DOMAIN-CONTAINING PROTEIN"/>
    <property type="match status" value="1"/>
</dbReference>
<proteinExistence type="predicted"/>
<dbReference type="EMBL" id="SJDL01000010">
    <property type="protein sequence ID" value="TBW56626.1"/>
    <property type="molecule type" value="Genomic_DNA"/>
</dbReference>
<protein>
    <submittedName>
        <fullName evidence="3">VWA domain-containing protein</fullName>
    </submittedName>
</protein>
<gene>
    <name evidence="3" type="ORF">EZI54_08205</name>
</gene>
<dbReference type="InterPro" id="IPR036465">
    <property type="entry name" value="vWFA_dom_sf"/>
</dbReference>
<keyword evidence="1" id="KW-0812">Transmembrane</keyword>
<keyword evidence="1" id="KW-0472">Membrane</keyword>
<evidence type="ECO:0000313" key="4">
    <source>
        <dbReference type="Proteomes" id="UP000313645"/>
    </source>
</evidence>
<accession>A0ABY1ZNC9</accession>
<dbReference type="InterPro" id="IPR033881">
    <property type="entry name" value="vWA_BatA_type"/>
</dbReference>
<dbReference type="PANTHER" id="PTHR22550">
    <property type="entry name" value="SPORE GERMINATION PROTEIN"/>
    <property type="match status" value="1"/>
</dbReference>
<dbReference type="InterPro" id="IPR050768">
    <property type="entry name" value="UPF0353/GerABKA_families"/>
</dbReference>
<dbReference type="Gene3D" id="3.40.50.410">
    <property type="entry name" value="von Willebrand factor, type A domain"/>
    <property type="match status" value="1"/>
</dbReference>
<feature type="transmembrane region" description="Helical" evidence="1">
    <location>
        <begin position="60"/>
        <end position="78"/>
    </location>
</feature>
<dbReference type="InterPro" id="IPR002035">
    <property type="entry name" value="VWF_A"/>
</dbReference>
<dbReference type="Proteomes" id="UP000313645">
    <property type="component" value="Unassembled WGS sequence"/>
</dbReference>
<dbReference type="Pfam" id="PF00092">
    <property type="entry name" value="VWA"/>
    <property type="match status" value="1"/>
</dbReference>
<feature type="domain" description="VWFA" evidence="2">
    <location>
        <begin position="91"/>
        <end position="285"/>
    </location>
</feature>
<name>A0ABY1ZNC9_9GAMM</name>
<reference evidence="3 4" key="1">
    <citation type="submission" date="2019-02" db="EMBL/GenBank/DDBJ databases">
        <title>Marinobacter halodurans sp. nov., a marine bacterium isolated from sea tidal flat.</title>
        <authorList>
            <person name="Yoo Y."/>
            <person name="Lee D.W."/>
            <person name="Kim B.S."/>
            <person name="Kim J.-J."/>
        </authorList>
    </citation>
    <scope>NUCLEOTIDE SEQUENCE [LARGE SCALE GENOMIC DNA]</scope>
    <source>
        <strain evidence="3 4">YJ-S3-2</strain>
    </source>
</reference>
<keyword evidence="1" id="KW-1133">Transmembrane helix</keyword>
<sequence>MLSFAYPWLLLLVLLPLLWWRRRRTDADQVAAPSIPVGHWLTNLPGVSRSGNARSRWQKLLLLAAWVLLVVALARPQYIGEDVNLPVTGRDLLLAVDISPSMEEEDMIVGQRQVNRLTAVKDVLDEFIKRREGDRLGLLLFGTQPYIQAPLSFDHETIRTLLQEAQLGMAGRATAIGDAIGLAVKRLRDRPQDQRVLILLTDGANTAGEVSPDKAAEIAAAAGVRIYTIGIGAEAMLQRGFLGTRKVNPSRDLDEDLLKRIASQTGGQYFRARSTPELESIYNTIDKLEPIELEGKQYRPTTDLFYWPAGIAIALLLIGQLLSHVRRREIPGVSHG</sequence>
<evidence type="ECO:0000259" key="2">
    <source>
        <dbReference type="PROSITE" id="PS50234"/>
    </source>
</evidence>
<comment type="caution">
    <text evidence="3">The sequence shown here is derived from an EMBL/GenBank/DDBJ whole genome shotgun (WGS) entry which is preliminary data.</text>
</comment>
<dbReference type="PROSITE" id="PS50234">
    <property type="entry name" value="VWFA"/>
    <property type="match status" value="1"/>
</dbReference>
<dbReference type="Pfam" id="PF07584">
    <property type="entry name" value="BatA"/>
    <property type="match status" value="1"/>
</dbReference>
<organism evidence="3 4">
    <name type="scientific">Marinobacter halodurans</name>
    <dbReference type="NCBI Taxonomy" id="2528979"/>
    <lineage>
        <taxon>Bacteria</taxon>
        <taxon>Pseudomonadati</taxon>
        <taxon>Pseudomonadota</taxon>
        <taxon>Gammaproteobacteria</taxon>
        <taxon>Pseudomonadales</taxon>
        <taxon>Marinobacteraceae</taxon>
        <taxon>Marinobacter</taxon>
    </lineage>
</organism>
<dbReference type="InterPro" id="IPR024163">
    <property type="entry name" value="Aerotolerance_reg_N"/>
</dbReference>
<dbReference type="CDD" id="cd01467">
    <property type="entry name" value="vWA_BatA_type"/>
    <property type="match status" value="1"/>
</dbReference>
<evidence type="ECO:0000256" key="1">
    <source>
        <dbReference type="SAM" id="Phobius"/>
    </source>
</evidence>
<dbReference type="RefSeq" id="WP_131480876.1">
    <property type="nucleotide sequence ID" value="NZ_SJDL01000010.1"/>
</dbReference>